<evidence type="ECO:0000259" key="1">
    <source>
        <dbReference type="Pfam" id="PF21882"/>
    </source>
</evidence>
<dbReference type="Pfam" id="PF21882">
    <property type="entry name" value="Gp53-like_C"/>
    <property type="match status" value="1"/>
</dbReference>
<reference evidence="2 3" key="2">
    <citation type="journal article" date="2023" name="Plant Pathol.">
        <title>Dismantling and reorganizing Pseudomonas marginalis sensu#lato.</title>
        <authorList>
            <person name="Sawada H."/>
            <person name="Fujikawa T."/>
            <person name="Satou M."/>
        </authorList>
    </citation>
    <scope>NUCLEOTIDE SEQUENCE [LARGE SCALE GENOMIC DNA]</scope>
    <source>
        <strain evidence="2 3">MAFF 302030</strain>
    </source>
</reference>
<gene>
    <name evidence="2" type="ORF">M1B34_33670</name>
</gene>
<accession>A0A9X1Z1Z1</accession>
<dbReference type="AlphaFoldDB" id="A0A9X1Z1Z1"/>
<protein>
    <recommendedName>
        <fullName evidence="1">Putative tail fiber protein gp53-like C-terminal domain-containing protein</fullName>
    </recommendedName>
</protein>
<dbReference type="Gene3D" id="2.60.40.3940">
    <property type="match status" value="1"/>
</dbReference>
<dbReference type="Proteomes" id="UP001155059">
    <property type="component" value="Unassembled WGS sequence"/>
</dbReference>
<evidence type="ECO:0000313" key="3">
    <source>
        <dbReference type="Proteomes" id="UP001155059"/>
    </source>
</evidence>
<proteinExistence type="predicted"/>
<evidence type="ECO:0000313" key="2">
    <source>
        <dbReference type="EMBL" id="MCK9802453.1"/>
    </source>
</evidence>
<feature type="non-terminal residue" evidence="2">
    <location>
        <position position="1"/>
    </location>
</feature>
<dbReference type="EMBL" id="JALQCW010000160">
    <property type="protein sequence ID" value="MCK9802453.1"/>
    <property type="molecule type" value="Genomic_DNA"/>
</dbReference>
<sequence length="70" mass="7444">LTVPFPIEFPTTCLCALATTSNPAPAVYGGRRVSFNRGLEFQRALLMLLANDNGSGTNSLQGAFYLAIGH</sequence>
<dbReference type="RefSeq" id="WP_268267442.1">
    <property type="nucleotide sequence ID" value="NZ_JALQCW010000160.1"/>
</dbReference>
<feature type="domain" description="Putative tail fiber protein gp53-like C-terminal" evidence="1">
    <location>
        <begin position="2"/>
        <end position="70"/>
    </location>
</feature>
<name>A0A9X1Z1Z1_9PSED</name>
<dbReference type="InterPro" id="IPR054075">
    <property type="entry name" value="Gp53-like_C"/>
</dbReference>
<organism evidence="2 3">
    <name type="scientific">Pseudomonas morbosilactucae</name>
    <dbReference type="NCBI Taxonomy" id="2938197"/>
    <lineage>
        <taxon>Bacteria</taxon>
        <taxon>Pseudomonadati</taxon>
        <taxon>Pseudomonadota</taxon>
        <taxon>Gammaproteobacteria</taxon>
        <taxon>Pseudomonadales</taxon>
        <taxon>Pseudomonadaceae</taxon>
        <taxon>Pseudomonas</taxon>
    </lineage>
</organism>
<comment type="caution">
    <text evidence="2">The sequence shown here is derived from an EMBL/GenBank/DDBJ whole genome shotgun (WGS) entry which is preliminary data.</text>
</comment>
<reference evidence="2 3" key="1">
    <citation type="journal article" date="2022" name="Int. J. Syst. Evol. Microbiol.">
        <title>Pseudomonas aegrilactucae sp. nov. and Pseudomonas morbosilactucae sp. nov., pathogens causing bacterial rot of lettuce in Japan.</title>
        <authorList>
            <person name="Sawada H."/>
            <person name="Fujikawa T."/>
            <person name="Satou M."/>
        </authorList>
    </citation>
    <scope>NUCLEOTIDE SEQUENCE [LARGE SCALE GENOMIC DNA]</scope>
    <source>
        <strain evidence="2 3">MAFF 302030</strain>
    </source>
</reference>